<dbReference type="Proteomes" id="UP001330434">
    <property type="component" value="Chromosome"/>
</dbReference>
<dbReference type="RefSeq" id="WP_331255241.1">
    <property type="nucleotide sequence ID" value="NZ_CP133270.1"/>
</dbReference>
<accession>A0ABZ2C2R4</accession>
<evidence type="ECO:0000256" key="1">
    <source>
        <dbReference type="SAM" id="SignalP"/>
    </source>
</evidence>
<keyword evidence="3" id="KW-1185">Reference proteome</keyword>
<organism evidence="2 3">
    <name type="scientific">Candidatus Bealeia paramacronuclearis</name>
    <dbReference type="NCBI Taxonomy" id="1921001"/>
    <lineage>
        <taxon>Bacteria</taxon>
        <taxon>Pseudomonadati</taxon>
        <taxon>Pseudomonadota</taxon>
        <taxon>Alphaproteobacteria</taxon>
        <taxon>Holosporales</taxon>
        <taxon>Holosporaceae</taxon>
        <taxon>Candidatus Bealeia</taxon>
    </lineage>
</organism>
<dbReference type="EMBL" id="CP133270">
    <property type="protein sequence ID" value="WVX66363.1"/>
    <property type="molecule type" value="Genomic_DNA"/>
</dbReference>
<keyword evidence="1" id="KW-0732">Signal</keyword>
<reference evidence="2 3" key="1">
    <citation type="journal article" date="2024" name="Environ. Microbiol.">
        <title>Novel evolutionary insights on the interactions of the Holosporales (Alphaproteobacteria) with eukaryotic hosts from comparative genomics.</title>
        <authorList>
            <person name="Giovannini M."/>
            <person name="Petroni G."/>
            <person name="Castelli M."/>
        </authorList>
    </citation>
    <scope>NUCLEOTIDE SEQUENCE [LARGE SCALE GENOMIC DNA]</scope>
    <source>
        <strain evidence="2 3">US_Bl 15I1</strain>
    </source>
</reference>
<sequence>MLKKKLPLVFIFFGILCSPAVQAMCDRVSNNNNAVPKSTGIVALRKKQAEAWSVAKNSNNNAEPKPTGTVALLRKKLESRSDSTEKAPDSTSPHNFVNIPNELILEIAFKLAESSNATKNILNLVRTVKKFETLN</sequence>
<evidence type="ECO:0000313" key="3">
    <source>
        <dbReference type="Proteomes" id="UP001330434"/>
    </source>
</evidence>
<gene>
    <name evidence="2" type="ORF">Bealeia1_00539</name>
</gene>
<feature type="chain" id="PRO_5045585243" evidence="1">
    <location>
        <begin position="24"/>
        <end position="135"/>
    </location>
</feature>
<proteinExistence type="predicted"/>
<feature type="signal peptide" evidence="1">
    <location>
        <begin position="1"/>
        <end position="23"/>
    </location>
</feature>
<evidence type="ECO:0000313" key="2">
    <source>
        <dbReference type="EMBL" id="WVX66363.1"/>
    </source>
</evidence>
<protein>
    <submittedName>
        <fullName evidence="2">Uncharacterized protein</fullName>
    </submittedName>
</protein>
<name>A0ABZ2C2R4_9PROT</name>